<name>A0A839Y1R7_9ACTN</name>
<dbReference type="Pfam" id="PF12680">
    <property type="entry name" value="SnoaL_2"/>
    <property type="match status" value="1"/>
</dbReference>
<dbReference type="InterPro" id="IPR032710">
    <property type="entry name" value="NTF2-like_dom_sf"/>
</dbReference>
<comment type="caution">
    <text evidence="2">The sequence shown here is derived from an EMBL/GenBank/DDBJ whole genome shotgun (WGS) entry which is preliminary data.</text>
</comment>
<dbReference type="GO" id="GO:0016787">
    <property type="term" value="F:hydrolase activity"/>
    <property type="evidence" value="ECO:0007669"/>
    <property type="project" value="UniProtKB-KW"/>
</dbReference>
<dbReference type="EMBL" id="JACIBU010000001">
    <property type="protein sequence ID" value="MBB3677870.1"/>
    <property type="molecule type" value="Genomic_DNA"/>
</dbReference>
<dbReference type="RefSeq" id="WP_220035938.1">
    <property type="nucleotide sequence ID" value="NZ_JACIBU010000001.1"/>
</dbReference>
<dbReference type="AlphaFoldDB" id="A0A839Y1R7"/>
<evidence type="ECO:0000313" key="2">
    <source>
        <dbReference type="EMBL" id="MBB3677870.1"/>
    </source>
</evidence>
<dbReference type="Gene3D" id="3.10.450.50">
    <property type="match status" value="1"/>
</dbReference>
<keyword evidence="2" id="KW-0378">Hydrolase</keyword>
<proteinExistence type="predicted"/>
<dbReference type="InterPro" id="IPR037401">
    <property type="entry name" value="SnoaL-like"/>
</dbReference>
<reference evidence="2 3" key="1">
    <citation type="submission" date="2020-08" db="EMBL/GenBank/DDBJ databases">
        <title>Sequencing the genomes of 1000 actinobacteria strains.</title>
        <authorList>
            <person name="Klenk H.-P."/>
        </authorList>
    </citation>
    <scope>NUCLEOTIDE SEQUENCE [LARGE SCALE GENOMIC DNA]</scope>
    <source>
        <strain evidence="2 3">DSM 16678</strain>
    </source>
</reference>
<protein>
    <submittedName>
        <fullName evidence="2">Limonene-1,2-epoxide hydrolase</fullName>
    </submittedName>
</protein>
<dbReference type="CDD" id="cd00531">
    <property type="entry name" value="NTF2_like"/>
    <property type="match status" value="1"/>
</dbReference>
<organism evidence="2 3">
    <name type="scientific">Modestobacter versicolor</name>
    <dbReference type="NCBI Taxonomy" id="429133"/>
    <lineage>
        <taxon>Bacteria</taxon>
        <taxon>Bacillati</taxon>
        <taxon>Actinomycetota</taxon>
        <taxon>Actinomycetes</taxon>
        <taxon>Geodermatophilales</taxon>
        <taxon>Geodermatophilaceae</taxon>
        <taxon>Modestobacter</taxon>
    </lineage>
</organism>
<feature type="domain" description="SnoaL-like" evidence="1">
    <location>
        <begin position="2"/>
        <end position="107"/>
    </location>
</feature>
<sequence>MQYFRLVDAGDPAVIDLFVDDAQMFYPKFGHARGKAEIGAFARGLARGVSRLQHELDDFNVIAVGSYVVVEGAEHGRTSSGIDFPDGTSSFGVFCNVFEFEGDLIKQVHIYVDPDFASTHADGVAWGESVQADIAELRRADKT</sequence>
<gene>
    <name evidence="2" type="ORF">FHX36_003605</name>
</gene>
<dbReference type="SUPFAM" id="SSF54427">
    <property type="entry name" value="NTF2-like"/>
    <property type="match status" value="1"/>
</dbReference>
<evidence type="ECO:0000259" key="1">
    <source>
        <dbReference type="Pfam" id="PF12680"/>
    </source>
</evidence>
<dbReference type="Proteomes" id="UP000580718">
    <property type="component" value="Unassembled WGS sequence"/>
</dbReference>
<accession>A0A839Y1R7</accession>
<evidence type="ECO:0000313" key="3">
    <source>
        <dbReference type="Proteomes" id="UP000580718"/>
    </source>
</evidence>